<proteinExistence type="predicted"/>
<dbReference type="Pfam" id="PF04448">
    <property type="entry name" value="DUF551"/>
    <property type="match status" value="1"/>
</dbReference>
<gene>
    <name evidence="2" type="ORF">UFOVP826_27</name>
</gene>
<reference evidence="2" key="1">
    <citation type="submission" date="2020-04" db="EMBL/GenBank/DDBJ databases">
        <authorList>
            <person name="Chiriac C."/>
            <person name="Salcher M."/>
            <person name="Ghai R."/>
            <person name="Kavagutti S V."/>
        </authorList>
    </citation>
    <scope>NUCLEOTIDE SEQUENCE</scope>
</reference>
<dbReference type="InterPro" id="IPR007539">
    <property type="entry name" value="DUF551"/>
</dbReference>
<dbReference type="EMBL" id="LR796765">
    <property type="protein sequence ID" value="CAB4164350.1"/>
    <property type="molecule type" value="Genomic_DNA"/>
</dbReference>
<evidence type="ECO:0000313" key="2">
    <source>
        <dbReference type="EMBL" id="CAB4164350.1"/>
    </source>
</evidence>
<accession>A0A6J5NXH9</accession>
<protein>
    <recommendedName>
        <fullName evidence="1">DUF551 domain-containing protein</fullName>
    </recommendedName>
</protein>
<sequence>MTDKSIEALYKAINGVDEIISQPPYTPNQLHAMKVYSERLVSQGYTITPLAPSDEKQTLGCVKQDLTCAQLREAVVDIQKRVWRMCENYSGPKMTIPPHPDDDDLAIQAHLKTIEAALAELERRRAGSEWQPIETAPRDGTNVLAYCPVEHEVDNNFYIRTVFFDETEWRCEDDLQGCTCNPTHWMPLPPPPATEKENG</sequence>
<evidence type="ECO:0000259" key="1">
    <source>
        <dbReference type="Pfam" id="PF04448"/>
    </source>
</evidence>
<feature type="domain" description="DUF551" evidence="1">
    <location>
        <begin position="137"/>
        <end position="192"/>
    </location>
</feature>
<name>A0A6J5NXH9_9CAUD</name>
<organism evidence="2">
    <name type="scientific">uncultured Caudovirales phage</name>
    <dbReference type="NCBI Taxonomy" id="2100421"/>
    <lineage>
        <taxon>Viruses</taxon>
        <taxon>Duplodnaviria</taxon>
        <taxon>Heunggongvirae</taxon>
        <taxon>Uroviricota</taxon>
        <taxon>Caudoviricetes</taxon>
        <taxon>Peduoviridae</taxon>
        <taxon>Maltschvirus</taxon>
        <taxon>Maltschvirus maltsch</taxon>
    </lineage>
</organism>